<evidence type="ECO:0000313" key="6">
    <source>
        <dbReference type="EMBL" id="PLB52705.1"/>
    </source>
</evidence>
<feature type="transmembrane region" description="Helical" evidence="5">
    <location>
        <begin position="77"/>
        <end position="100"/>
    </location>
</feature>
<feature type="transmembrane region" description="Helical" evidence="5">
    <location>
        <begin position="158"/>
        <end position="182"/>
    </location>
</feature>
<evidence type="ECO:0000256" key="2">
    <source>
        <dbReference type="ARBA" id="ARBA00022692"/>
    </source>
</evidence>
<feature type="transmembrane region" description="Helical" evidence="5">
    <location>
        <begin position="121"/>
        <end position="146"/>
    </location>
</feature>
<evidence type="ECO:0000256" key="3">
    <source>
        <dbReference type="ARBA" id="ARBA00022989"/>
    </source>
</evidence>
<dbReference type="AlphaFoldDB" id="A0A2I2GIJ6"/>
<dbReference type="GeneID" id="36551408"/>
<dbReference type="VEuPathDB" id="FungiDB:P170DRAFT_348936"/>
<protein>
    <submittedName>
        <fullName evidence="6">RTA1 domain protein</fullName>
    </submittedName>
</protein>
<proteinExistence type="predicted"/>
<evidence type="ECO:0000256" key="4">
    <source>
        <dbReference type="ARBA" id="ARBA00023136"/>
    </source>
</evidence>
<sequence length="295" mass="33135">MSSDDQSTGIDFALYRYTPSLAAGILFLVLFLLTTVYHVYQVICMRSSYMLVFVTGGVFQIIGYICRILAHYDKESIPVYSVGTIMILLAPPLYAASIYMTLGRLIRHLDAESISVVPTRWLTGIFLTGDIVAFVMQAAGGGIMASGTISAMHTGEKITIVGLCIQLLFFSVFIITSTIFHWRIYKQPTRMSLEGARKNWKQTSWETIMVVLYASSILILIRSIFRLIEYAQGNDGYLISHEVFMYVFDAMLMFFTMVVMSIYHPSQLLGKRAKAAQLSCDSRETSAEMQSMESP</sequence>
<feature type="transmembrane region" description="Helical" evidence="5">
    <location>
        <begin position="20"/>
        <end position="40"/>
    </location>
</feature>
<dbReference type="Pfam" id="PF04479">
    <property type="entry name" value="RTA1"/>
    <property type="match status" value="1"/>
</dbReference>
<evidence type="ECO:0000256" key="5">
    <source>
        <dbReference type="SAM" id="Phobius"/>
    </source>
</evidence>
<dbReference type="InterPro" id="IPR007568">
    <property type="entry name" value="RTA1"/>
</dbReference>
<dbReference type="PANTHER" id="PTHR31465">
    <property type="entry name" value="PROTEIN RTA1-RELATED"/>
    <property type="match status" value="1"/>
</dbReference>
<keyword evidence="2 5" id="KW-0812">Transmembrane</keyword>
<dbReference type="PANTHER" id="PTHR31465:SF1">
    <property type="entry name" value="PROTEIN RTA1-RELATED"/>
    <property type="match status" value="1"/>
</dbReference>
<comment type="caution">
    <text evidence="6">The sequence shown here is derived from an EMBL/GenBank/DDBJ whole genome shotgun (WGS) entry which is preliminary data.</text>
</comment>
<dbReference type="OrthoDB" id="3358017at2759"/>
<feature type="transmembrane region" description="Helical" evidence="5">
    <location>
        <begin position="47"/>
        <end position="65"/>
    </location>
</feature>
<feature type="transmembrane region" description="Helical" evidence="5">
    <location>
        <begin position="203"/>
        <end position="224"/>
    </location>
</feature>
<dbReference type="RefSeq" id="XP_024708007.1">
    <property type="nucleotide sequence ID" value="XM_024843708.1"/>
</dbReference>
<keyword evidence="7" id="KW-1185">Reference proteome</keyword>
<gene>
    <name evidence="6" type="ORF">P170DRAFT_348936</name>
</gene>
<evidence type="ECO:0000313" key="7">
    <source>
        <dbReference type="Proteomes" id="UP000234275"/>
    </source>
</evidence>
<feature type="transmembrane region" description="Helical" evidence="5">
    <location>
        <begin position="244"/>
        <end position="263"/>
    </location>
</feature>
<evidence type="ECO:0000256" key="1">
    <source>
        <dbReference type="ARBA" id="ARBA00004141"/>
    </source>
</evidence>
<accession>A0A2I2GIJ6</accession>
<name>A0A2I2GIJ6_9EURO</name>
<keyword evidence="4 5" id="KW-0472">Membrane</keyword>
<dbReference type="STRING" id="1392250.A0A2I2GIJ6"/>
<reference evidence="6 7" key="1">
    <citation type="submission" date="2016-12" db="EMBL/GenBank/DDBJ databases">
        <title>The genomes of Aspergillus section Nigri reveals drivers in fungal speciation.</title>
        <authorList>
            <consortium name="DOE Joint Genome Institute"/>
            <person name="Vesth T.C."/>
            <person name="Nybo J."/>
            <person name="Theobald S."/>
            <person name="Brandl J."/>
            <person name="Frisvad J.C."/>
            <person name="Nielsen K.F."/>
            <person name="Lyhne E.K."/>
            <person name="Kogle M.E."/>
            <person name="Kuo A."/>
            <person name="Riley R."/>
            <person name="Clum A."/>
            <person name="Nolan M."/>
            <person name="Lipzen A."/>
            <person name="Salamov A."/>
            <person name="Henrissat B."/>
            <person name="Wiebenga A."/>
            <person name="De Vries R.P."/>
            <person name="Grigoriev I.V."/>
            <person name="Mortensen U.H."/>
            <person name="Andersen M.R."/>
            <person name="Baker S.E."/>
        </authorList>
    </citation>
    <scope>NUCLEOTIDE SEQUENCE [LARGE SCALE GENOMIC DNA]</scope>
    <source>
        <strain evidence="6 7">IBT 23096</strain>
    </source>
</reference>
<dbReference type="GO" id="GO:0016020">
    <property type="term" value="C:membrane"/>
    <property type="evidence" value="ECO:0007669"/>
    <property type="project" value="UniProtKB-SubCell"/>
</dbReference>
<keyword evidence="3 5" id="KW-1133">Transmembrane helix</keyword>
<dbReference type="Proteomes" id="UP000234275">
    <property type="component" value="Unassembled WGS sequence"/>
</dbReference>
<organism evidence="6 7">
    <name type="scientific">Aspergillus steynii IBT 23096</name>
    <dbReference type="NCBI Taxonomy" id="1392250"/>
    <lineage>
        <taxon>Eukaryota</taxon>
        <taxon>Fungi</taxon>
        <taxon>Dikarya</taxon>
        <taxon>Ascomycota</taxon>
        <taxon>Pezizomycotina</taxon>
        <taxon>Eurotiomycetes</taxon>
        <taxon>Eurotiomycetidae</taxon>
        <taxon>Eurotiales</taxon>
        <taxon>Aspergillaceae</taxon>
        <taxon>Aspergillus</taxon>
        <taxon>Aspergillus subgen. Circumdati</taxon>
    </lineage>
</organism>
<dbReference type="EMBL" id="MSFO01000002">
    <property type="protein sequence ID" value="PLB52705.1"/>
    <property type="molecule type" value="Genomic_DNA"/>
</dbReference>
<comment type="subcellular location">
    <subcellularLocation>
        <location evidence="1">Membrane</location>
        <topology evidence="1">Multi-pass membrane protein</topology>
    </subcellularLocation>
</comment>